<keyword evidence="2 7" id="KW-0479">Metal-binding</keyword>
<name>A0ABV6IP77_9PROT</name>
<dbReference type="Proteomes" id="UP001589789">
    <property type="component" value="Unassembled WGS sequence"/>
</dbReference>
<dbReference type="SMART" id="SM00702">
    <property type="entry name" value="P4Hc"/>
    <property type="match status" value="1"/>
</dbReference>
<comment type="cofactor">
    <cofactor evidence="7">
        <name>Fe(2+)</name>
        <dbReference type="ChEBI" id="CHEBI:29033"/>
    </cofactor>
    <text evidence="7">Binds 1 Fe(2+) ion per subunit.</text>
</comment>
<evidence type="ECO:0000256" key="3">
    <source>
        <dbReference type="ARBA" id="ARBA00022896"/>
    </source>
</evidence>
<dbReference type="PANTHER" id="PTHR41536">
    <property type="entry name" value="PKHD-TYPE HYDROXYLASE YBIX"/>
    <property type="match status" value="1"/>
</dbReference>
<dbReference type="NCBIfam" id="NF003975">
    <property type="entry name" value="PRK05467.1-4"/>
    <property type="match status" value="1"/>
</dbReference>
<evidence type="ECO:0000256" key="7">
    <source>
        <dbReference type="HAMAP-Rule" id="MF_00657"/>
    </source>
</evidence>
<dbReference type="InterPro" id="IPR044862">
    <property type="entry name" value="Pro_4_hyd_alph_FE2OG_OXY"/>
</dbReference>
<sequence>MMIVCIPNVLSPDSLGKLRALLSRSAFGDGAATAGWHARTVKNNEQADPLDPFAREAGDIALAALEANEVFRAAVLPRRLRAPLLSRTTPGRTYGTHVDDAVMGGGAPSDPRGEAPLRADIAVTLFLSDPDGYEGGELVIETTAGEMAVRLAAGEAVAYPAGTLHRVAPVTSGERLVAATWAQSLVRDPAAREILFDLDTARRDLFAREGKSRAFDLLAKSRAALLRRWAEP</sequence>
<dbReference type="PROSITE" id="PS51471">
    <property type="entry name" value="FE2OG_OXY"/>
    <property type="match status" value="1"/>
</dbReference>
<dbReference type="InterPro" id="IPR006620">
    <property type="entry name" value="Pro_4_hyd_alph"/>
</dbReference>
<accession>A0ABV6IP77</accession>
<feature type="binding site" evidence="7">
    <location>
        <position position="99"/>
    </location>
    <ligand>
        <name>Fe cation</name>
        <dbReference type="ChEBI" id="CHEBI:24875"/>
    </ligand>
</feature>
<dbReference type="Pfam" id="PF13640">
    <property type="entry name" value="2OG-FeII_Oxy_3"/>
    <property type="match status" value="1"/>
</dbReference>
<dbReference type="RefSeq" id="WP_377049544.1">
    <property type="nucleotide sequence ID" value="NZ_JBHLVZ010000005.1"/>
</dbReference>
<keyword evidence="5 7" id="KW-0560">Oxidoreductase</keyword>
<evidence type="ECO:0000256" key="2">
    <source>
        <dbReference type="ARBA" id="ARBA00022723"/>
    </source>
</evidence>
<gene>
    <name evidence="9" type="ORF">ACFFIC_07480</name>
</gene>
<feature type="binding site" evidence="7">
    <location>
        <position position="97"/>
    </location>
    <ligand>
        <name>Fe cation</name>
        <dbReference type="ChEBI" id="CHEBI:24875"/>
    </ligand>
</feature>
<reference evidence="9 10" key="1">
    <citation type="submission" date="2024-09" db="EMBL/GenBank/DDBJ databases">
        <authorList>
            <person name="Sun Q."/>
            <person name="Mori K."/>
        </authorList>
    </citation>
    <scope>NUCLEOTIDE SEQUENCE [LARGE SCALE GENOMIC DNA]</scope>
    <source>
        <strain evidence="9 10">CCM 7468</strain>
    </source>
</reference>
<organism evidence="9 10">
    <name type="scientific">Muricoccus vinaceus</name>
    <dbReference type="NCBI Taxonomy" id="424704"/>
    <lineage>
        <taxon>Bacteria</taxon>
        <taxon>Pseudomonadati</taxon>
        <taxon>Pseudomonadota</taxon>
        <taxon>Alphaproteobacteria</taxon>
        <taxon>Acetobacterales</taxon>
        <taxon>Roseomonadaceae</taxon>
        <taxon>Muricoccus</taxon>
    </lineage>
</organism>
<dbReference type="GO" id="GO:0051213">
    <property type="term" value="F:dioxygenase activity"/>
    <property type="evidence" value="ECO:0007669"/>
    <property type="project" value="UniProtKB-KW"/>
</dbReference>
<evidence type="ECO:0000256" key="6">
    <source>
        <dbReference type="ARBA" id="ARBA00023004"/>
    </source>
</evidence>
<feature type="binding site" evidence="7">
    <location>
        <position position="175"/>
    </location>
    <ligand>
        <name>2-oxoglutarate</name>
        <dbReference type="ChEBI" id="CHEBI:16810"/>
    </ligand>
</feature>
<dbReference type="Gene3D" id="2.60.120.620">
    <property type="entry name" value="q2cbj1_9rhob like domain"/>
    <property type="match status" value="1"/>
</dbReference>
<feature type="domain" description="Fe2OG dioxygenase" evidence="8">
    <location>
        <begin position="79"/>
        <end position="184"/>
    </location>
</feature>
<proteinExistence type="inferred from homology"/>
<evidence type="ECO:0000256" key="5">
    <source>
        <dbReference type="ARBA" id="ARBA00023002"/>
    </source>
</evidence>
<dbReference type="Gene3D" id="4.10.860.20">
    <property type="entry name" value="Rabenosyn, Rab binding domain"/>
    <property type="match status" value="1"/>
</dbReference>
<comment type="caution">
    <text evidence="9">The sequence shown here is derived from an EMBL/GenBank/DDBJ whole genome shotgun (WGS) entry which is preliminary data.</text>
</comment>
<keyword evidence="10" id="KW-1185">Reference proteome</keyword>
<keyword evidence="6 7" id="KW-0408">Iron</keyword>
<protein>
    <submittedName>
        <fullName evidence="9">Fe2+-dependent dioxygenase</fullName>
    </submittedName>
</protein>
<keyword evidence="4 7" id="KW-0223">Dioxygenase</keyword>
<evidence type="ECO:0000313" key="9">
    <source>
        <dbReference type="EMBL" id="MFC0385396.1"/>
    </source>
</evidence>
<dbReference type="InterPro" id="IPR023550">
    <property type="entry name" value="PKHD_hydroxylase"/>
</dbReference>
<dbReference type="PANTHER" id="PTHR41536:SF1">
    <property type="entry name" value="PKHD-TYPE HYDROXYLASE YBIX"/>
    <property type="match status" value="1"/>
</dbReference>
<dbReference type="InterPro" id="IPR005123">
    <property type="entry name" value="Oxoglu/Fe-dep_dioxygenase_dom"/>
</dbReference>
<evidence type="ECO:0000259" key="8">
    <source>
        <dbReference type="PROSITE" id="PS51471"/>
    </source>
</evidence>
<feature type="binding site" evidence="7">
    <location>
        <position position="165"/>
    </location>
    <ligand>
        <name>Fe cation</name>
        <dbReference type="ChEBI" id="CHEBI:24875"/>
    </ligand>
</feature>
<evidence type="ECO:0000256" key="4">
    <source>
        <dbReference type="ARBA" id="ARBA00022964"/>
    </source>
</evidence>
<dbReference type="EMBL" id="JBHLVZ010000005">
    <property type="protein sequence ID" value="MFC0385396.1"/>
    <property type="molecule type" value="Genomic_DNA"/>
</dbReference>
<evidence type="ECO:0000256" key="1">
    <source>
        <dbReference type="ARBA" id="ARBA00001961"/>
    </source>
</evidence>
<comment type="cofactor">
    <cofactor evidence="1 7">
        <name>L-ascorbate</name>
        <dbReference type="ChEBI" id="CHEBI:38290"/>
    </cofactor>
</comment>
<dbReference type="HAMAP" id="MF_00657">
    <property type="entry name" value="Hydroxyl_YbiX"/>
    <property type="match status" value="1"/>
</dbReference>
<dbReference type="NCBIfam" id="NF003974">
    <property type="entry name" value="PRK05467.1-3"/>
    <property type="match status" value="1"/>
</dbReference>
<evidence type="ECO:0000313" key="10">
    <source>
        <dbReference type="Proteomes" id="UP001589789"/>
    </source>
</evidence>
<keyword evidence="3 7" id="KW-0847">Vitamin C</keyword>